<feature type="compositionally biased region" description="Basic and acidic residues" evidence="2">
    <location>
        <begin position="310"/>
        <end position="325"/>
    </location>
</feature>
<protein>
    <submittedName>
        <fullName evidence="3">Uncharacterized protein</fullName>
    </submittedName>
</protein>
<gene>
    <name evidence="3" type="ORF">GIB67_013851</name>
</gene>
<proteinExistence type="inferred from homology"/>
<sequence length="359" mass="41026">MTDHQGCFKFASNWCFGRGLNIIAEILGTVAWCAILWWRKYAPVQGEVKLEVTLHQDRAFRTVSWKYPFMINQANIETRNVYADLFPPYLSHHQNFSTGYTSVHGERPSAEYAKLRKESLETEFGHALGTYSSTNLSAYYRFGPFLALYRAAIISFQVAKLTVWHFYLQDINKRAAKFRETLIRLGPFYVKASRFCEFHKYQAMSNSKLAFYVRAILEITRLKAGVVTKESKMFDGDDLEMKHLEETTEREVHRAIDLEAQPKKTNLNPKPLLRIRRSIRKGLITSPMTNEGSSGDTVAENQEGEVPLSDEIRKNRELASEKNQEIGEDDEGMLPGHGTGRTGMPRHGNVTESARQCIG</sequence>
<dbReference type="AlphaFoldDB" id="A0A7J7N3Y0"/>
<organism evidence="3 4">
    <name type="scientific">Kingdonia uniflora</name>
    <dbReference type="NCBI Taxonomy" id="39325"/>
    <lineage>
        <taxon>Eukaryota</taxon>
        <taxon>Viridiplantae</taxon>
        <taxon>Streptophyta</taxon>
        <taxon>Embryophyta</taxon>
        <taxon>Tracheophyta</taxon>
        <taxon>Spermatophyta</taxon>
        <taxon>Magnoliopsida</taxon>
        <taxon>Ranunculales</taxon>
        <taxon>Circaeasteraceae</taxon>
        <taxon>Kingdonia</taxon>
    </lineage>
</organism>
<dbReference type="PANTHER" id="PTHR10566">
    <property type="entry name" value="CHAPERONE-ACTIVITY OF BC1 COMPLEX CABC1 -RELATED"/>
    <property type="match status" value="1"/>
</dbReference>
<evidence type="ECO:0000313" key="4">
    <source>
        <dbReference type="Proteomes" id="UP000541444"/>
    </source>
</evidence>
<dbReference type="EMBL" id="JACGCM010001097">
    <property type="protein sequence ID" value="KAF6161774.1"/>
    <property type="molecule type" value="Genomic_DNA"/>
</dbReference>
<dbReference type="OrthoDB" id="427480at2759"/>
<evidence type="ECO:0000313" key="3">
    <source>
        <dbReference type="EMBL" id="KAF6161774.1"/>
    </source>
</evidence>
<feature type="compositionally biased region" description="Polar residues" evidence="2">
    <location>
        <begin position="350"/>
        <end position="359"/>
    </location>
</feature>
<dbReference type="Proteomes" id="UP000541444">
    <property type="component" value="Unassembled WGS sequence"/>
</dbReference>
<accession>A0A7J7N3Y0</accession>
<evidence type="ECO:0000256" key="1">
    <source>
        <dbReference type="ARBA" id="ARBA00009670"/>
    </source>
</evidence>
<feature type="compositionally biased region" description="Polar residues" evidence="2">
    <location>
        <begin position="286"/>
        <end position="300"/>
    </location>
</feature>
<keyword evidence="4" id="KW-1185">Reference proteome</keyword>
<comment type="similarity">
    <text evidence="1">Belongs to the protein kinase superfamily. ADCK protein kinase family.</text>
</comment>
<feature type="region of interest" description="Disordered" evidence="2">
    <location>
        <begin position="285"/>
        <end position="359"/>
    </location>
</feature>
<dbReference type="PANTHER" id="PTHR10566:SF124">
    <property type="entry name" value="PROTEIN KINASE SUPERFAMILY PROTEIN"/>
    <property type="match status" value="1"/>
</dbReference>
<dbReference type="InterPro" id="IPR050154">
    <property type="entry name" value="UbiB_kinase"/>
</dbReference>
<comment type="caution">
    <text evidence="3">The sequence shown here is derived from an EMBL/GenBank/DDBJ whole genome shotgun (WGS) entry which is preliminary data.</text>
</comment>
<name>A0A7J7N3Y0_9MAGN</name>
<reference evidence="3 4" key="1">
    <citation type="journal article" date="2020" name="IScience">
        <title>Genome Sequencing of the Endangered Kingdonia uniflora (Circaeasteraceae, Ranunculales) Reveals Potential Mechanisms of Evolutionary Specialization.</title>
        <authorList>
            <person name="Sun Y."/>
            <person name="Deng T."/>
            <person name="Zhang A."/>
            <person name="Moore M.J."/>
            <person name="Landis J.B."/>
            <person name="Lin N."/>
            <person name="Zhang H."/>
            <person name="Zhang X."/>
            <person name="Huang J."/>
            <person name="Zhang X."/>
            <person name="Sun H."/>
            <person name="Wang H."/>
        </authorList>
    </citation>
    <scope>NUCLEOTIDE SEQUENCE [LARGE SCALE GENOMIC DNA]</scope>
    <source>
        <strain evidence="3">TB1705</strain>
        <tissue evidence="3">Leaf</tissue>
    </source>
</reference>
<evidence type="ECO:0000256" key="2">
    <source>
        <dbReference type="SAM" id="MobiDB-lite"/>
    </source>
</evidence>